<keyword evidence="2" id="KW-0238">DNA-binding</keyword>
<dbReference type="InterPro" id="IPR014757">
    <property type="entry name" value="Tscrpt_reg_IclR_C"/>
</dbReference>
<dbReference type="Gene3D" id="3.30.450.40">
    <property type="match status" value="1"/>
</dbReference>
<feature type="domain" description="HTH iclR-type" evidence="4">
    <location>
        <begin position="21"/>
        <end position="82"/>
    </location>
</feature>
<dbReference type="GO" id="GO:0003700">
    <property type="term" value="F:DNA-binding transcription factor activity"/>
    <property type="evidence" value="ECO:0007669"/>
    <property type="project" value="TreeGrafter"/>
</dbReference>
<evidence type="ECO:0000256" key="1">
    <source>
        <dbReference type="ARBA" id="ARBA00023015"/>
    </source>
</evidence>
<reference evidence="6 8" key="1">
    <citation type="submission" date="2022-11" db="EMBL/GenBank/DDBJ databases">
        <title>Complete Genome Sequences of three Polynucleobacter sp. Subcluster PnecC Strains KF022, KF023, and KF032 Isolated from a Shallow Eutrophic Lake in Japan.</title>
        <authorList>
            <person name="Ogata Y."/>
            <person name="Watanabe K."/>
            <person name="Takemine S."/>
            <person name="Shindo C."/>
            <person name="Kurokawa R."/>
            <person name="Suda W."/>
        </authorList>
    </citation>
    <scope>NUCLEOTIDE SEQUENCE</scope>
    <source>
        <strain evidence="6">KF023</strain>
        <strain evidence="7 8">KF032</strain>
    </source>
</reference>
<dbReference type="PROSITE" id="PS51078">
    <property type="entry name" value="ICLR_ED"/>
    <property type="match status" value="1"/>
</dbReference>
<keyword evidence="1" id="KW-0805">Transcription regulation</keyword>
<evidence type="ECO:0000259" key="4">
    <source>
        <dbReference type="PROSITE" id="PS51077"/>
    </source>
</evidence>
<dbReference type="KEGG" id="pyt:PKF023_07780"/>
<protein>
    <submittedName>
        <fullName evidence="6">IclR family transcriptional regulator</fullName>
    </submittedName>
</protein>
<evidence type="ECO:0000313" key="7">
    <source>
        <dbReference type="EMBL" id="BDT78830.1"/>
    </source>
</evidence>
<dbReference type="FunFam" id="1.10.10.10:FF:000056">
    <property type="entry name" value="IclR family transcriptional regulator"/>
    <property type="match status" value="1"/>
</dbReference>
<evidence type="ECO:0000313" key="8">
    <source>
        <dbReference type="Proteomes" id="UP001211204"/>
    </source>
</evidence>
<keyword evidence="8" id="KW-1185">Reference proteome</keyword>
<feature type="domain" description="IclR-ED" evidence="5">
    <location>
        <begin position="83"/>
        <end position="263"/>
    </location>
</feature>
<evidence type="ECO:0000313" key="6">
    <source>
        <dbReference type="EMBL" id="BDT76975.1"/>
    </source>
</evidence>
<evidence type="ECO:0000256" key="3">
    <source>
        <dbReference type="ARBA" id="ARBA00023163"/>
    </source>
</evidence>
<dbReference type="Proteomes" id="UP001211204">
    <property type="component" value="Chromosome"/>
</dbReference>
<dbReference type="EMBL" id="AP026974">
    <property type="protein sequence ID" value="BDT78830.1"/>
    <property type="molecule type" value="Genomic_DNA"/>
</dbReference>
<accession>A0A9C7FA74</accession>
<sequence>MSTSKTIKTPKSTGEVGKTAIQVVERMMNLLDALADQEDSSSLKNLAELTGLHPSTAHRILNDMVACRLVERGDGGTYRLGLKLLELGNLVKARLSVREAAQLPMRTLHKLTGETVNLSVRQGDEIVYVDRAYSERSGMQVVRAIGGRAPLHLTSVGKLFLASDDPSQVRAYVTRTGLSGHTRNSITDLGKLETELNQVRKVGNARDDEELELGVSCLAAAILDDTGKLVAGLSLSAPTDRIQADWLRALQETALQISKGMGFKPKSAEPGGTN</sequence>
<dbReference type="InterPro" id="IPR005471">
    <property type="entry name" value="Tscrpt_reg_IclR_N"/>
</dbReference>
<dbReference type="Gene3D" id="1.10.10.10">
    <property type="entry name" value="Winged helix-like DNA-binding domain superfamily/Winged helix DNA-binding domain"/>
    <property type="match status" value="1"/>
</dbReference>
<gene>
    <name evidence="6" type="ORF">PKF023_07780</name>
    <name evidence="7" type="ORF">PKF032_07180</name>
</gene>
<dbReference type="Pfam" id="PF09339">
    <property type="entry name" value="HTH_IclR"/>
    <property type="match status" value="1"/>
</dbReference>
<dbReference type="InterPro" id="IPR029016">
    <property type="entry name" value="GAF-like_dom_sf"/>
</dbReference>
<evidence type="ECO:0000259" key="5">
    <source>
        <dbReference type="PROSITE" id="PS51078"/>
    </source>
</evidence>
<dbReference type="InterPro" id="IPR050707">
    <property type="entry name" value="HTH_MetabolicPath_Reg"/>
</dbReference>
<dbReference type="PANTHER" id="PTHR30136">
    <property type="entry name" value="HELIX-TURN-HELIX TRANSCRIPTIONAL REGULATOR, ICLR FAMILY"/>
    <property type="match status" value="1"/>
</dbReference>
<dbReference type="GO" id="GO:0003677">
    <property type="term" value="F:DNA binding"/>
    <property type="evidence" value="ECO:0007669"/>
    <property type="project" value="UniProtKB-KW"/>
</dbReference>
<dbReference type="PROSITE" id="PS51077">
    <property type="entry name" value="HTH_ICLR"/>
    <property type="match status" value="1"/>
</dbReference>
<dbReference type="SMART" id="SM00346">
    <property type="entry name" value="HTH_ICLR"/>
    <property type="match status" value="1"/>
</dbReference>
<dbReference type="InterPro" id="IPR036388">
    <property type="entry name" value="WH-like_DNA-bd_sf"/>
</dbReference>
<organism evidence="6">
    <name type="scientific">Polynucleobacter yangtzensis</name>
    <dbReference type="NCBI Taxonomy" id="1743159"/>
    <lineage>
        <taxon>Bacteria</taxon>
        <taxon>Pseudomonadati</taxon>
        <taxon>Pseudomonadota</taxon>
        <taxon>Betaproteobacteria</taxon>
        <taxon>Burkholderiales</taxon>
        <taxon>Burkholderiaceae</taxon>
        <taxon>Polynucleobacter</taxon>
    </lineage>
</organism>
<dbReference type="PANTHER" id="PTHR30136:SF24">
    <property type="entry name" value="HTH-TYPE TRANSCRIPTIONAL REPRESSOR ALLR"/>
    <property type="match status" value="1"/>
</dbReference>
<dbReference type="EMBL" id="AP026973">
    <property type="protein sequence ID" value="BDT76975.1"/>
    <property type="molecule type" value="Genomic_DNA"/>
</dbReference>
<dbReference type="RefSeq" id="WP_281743376.1">
    <property type="nucleotide sequence ID" value="NZ_AP026973.1"/>
</dbReference>
<name>A0A9C7FA74_9BURK</name>
<dbReference type="Pfam" id="PF01614">
    <property type="entry name" value="IclR_C"/>
    <property type="match status" value="1"/>
</dbReference>
<dbReference type="GO" id="GO:0045892">
    <property type="term" value="P:negative regulation of DNA-templated transcription"/>
    <property type="evidence" value="ECO:0007669"/>
    <property type="project" value="TreeGrafter"/>
</dbReference>
<dbReference type="InterPro" id="IPR036390">
    <property type="entry name" value="WH_DNA-bd_sf"/>
</dbReference>
<proteinExistence type="predicted"/>
<dbReference type="SUPFAM" id="SSF55781">
    <property type="entry name" value="GAF domain-like"/>
    <property type="match status" value="1"/>
</dbReference>
<dbReference type="Proteomes" id="UP001211097">
    <property type="component" value="Chromosome"/>
</dbReference>
<evidence type="ECO:0000256" key="2">
    <source>
        <dbReference type="ARBA" id="ARBA00023125"/>
    </source>
</evidence>
<dbReference type="AlphaFoldDB" id="A0A9C7FA74"/>
<keyword evidence="3" id="KW-0804">Transcription</keyword>
<dbReference type="SUPFAM" id="SSF46785">
    <property type="entry name" value="Winged helix' DNA-binding domain"/>
    <property type="match status" value="1"/>
</dbReference>